<evidence type="ECO:0000259" key="3">
    <source>
        <dbReference type="PROSITE" id="PS50157"/>
    </source>
</evidence>
<dbReference type="InterPro" id="IPR013087">
    <property type="entry name" value="Znf_C2H2_type"/>
</dbReference>
<evidence type="ECO:0000313" key="4">
    <source>
        <dbReference type="EMBL" id="KAK8081468.1"/>
    </source>
</evidence>
<sequence length="357" mass="36958">MSNNLFDYGASLTSNDRHDHPFEASDFQGMLTGEWSPGDSSTEEYSSDGPSLNDYSPGGAATGAYSSGGPSTGAYPSGEPSPSEYSSGGASTGAYSSGGPFLSGYSPGGPSTGAYLSDEPSPSGYSPGMASTGAYLGFASSGPMGHPGVSSGGPCLSGWSPGGLSTGAWSPGAPSAENLDGESWIATAGSQDLTASGLSHSQDLALQALPPTMLSPGYIPTMSPQFQLVPGFAHVDQTPDVQSPLIPAQNGSSHAPASILPTAQHQCRHCARSFGTAKDMRRHLRTVCEADKRYRCCCGYATARKDNYERHLQSPAEKCRIENAVFACVCGMVQLRSEHVAHVRTCGPRRGRPGQSR</sequence>
<evidence type="ECO:0000256" key="1">
    <source>
        <dbReference type="PROSITE-ProRule" id="PRU00042"/>
    </source>
</evidence>
<comment type="caution">
    <text evidence="4">The sequence shown here is derived from an EMBL/GenBank/DDBJ whole genome shotgun (WGS) entry which is preliminary data.</text>
</comment>
<dbReference type="Gene3D" id="3.30.160.60">
    <property type="entry name" value="Classic Zinc Finger"/>
    <property type="match status" value="1"/>
</dbReference>
<dbReference type="Proteomes" id="UP001446871">
    <property type="component" value="Unassembled WGS sequence"/>
</dbReference>
<feature type="domain" description="C2H2-type" evidence="3">
    <location>
        <begin position="265"/>
        <end position="293"/>
    </location>
</feature>
<dbReference type="PROSITE" id="PS50157">
    <property type="entry name" value="ZINC_FINGER_C2H2_2"/>
    <property type="match status" value="1"/>
</dbReference>
<keyword evidence="1" id="KW-0862">Zinc</keyword>
<protein>
    <recommendedName>
        <fullName evidence="3">C2H2-type domain-containing protein</fullName>
    </recommendedName>
</protein>
<gene>
    <name evidence="4" type="ORF">PG996_000249</name>
</gene>
<keyword evidence="1" id="KW-0479">Metal-binding</keyword>
<evidence type="ECO:0000313" key="5">
    <source>
        <dbReference type="Proteomes" id="UP001446871"/>
    </source>
</evidence>
<organism evidence="4 5">
    <name type="scientific">Apiospora saccharicola</name>
    <dbReference type="NCBI Taxonomy" id="335842"/>
    <lineage>
        <taxon>Eukaryota</taxon>
        <taxon>Fungi</taxon>
        <taxon>Dikarya</taxon>
        <taxon>Ascomycota</taxon>
        <taxon>Pezizomycotina</taxon>
        <taxon>Sordariomycetes</taxon>
        <taxon>Xylariomycetidae</taxon>
        <taxon>Amphisphaeriales</taxon>
        <taxon>Apiosporaceae</taxon>
        <taxon>Apiospora</taxon>
    </lineage>
</organism>
<feature type="region of interest" description="Disordered" evidence="2">
    <location>
        <begin position="1"/>
        <end position="93"/>
    </location>
</feature>
<feature type="compositionally biased region" description="Low complexity" evidence="2">
    <location>
        <begin position="55"/>
        <end position="93"/>
    </location>
</feature>
<keyword evidence="5" id="KW-1185">Reference proteome</keyword>
<dbReference type="EMBL" id="JAQQWM010000001">
    <property type="protein sequence ID" value="KAK8081468.1"/>
    <property type="molecule type" value="Genomic_DNA"/>
</dbReference>
<proteinExistence type="predicted"/>
<name>A0ABR1WHA8_9PEZI</name>
<evidence type="ECO:0000256" key="2">
    <source>
        <dbReference type="SAM" id="MobiDB-lite"/>
    </source>
</evidence>
<keyword evidence="1" id="KW-0863">Zinc-finger</keyword>
<reference evidence="4 5" key="1">
    <citation type="submission" date="2023-01" db="EMBL/GenBank/DDBJ databases">
        <title>Analysis of 21 Apiospora genomes using comparative genomics revels a genus with tremendous synthesis potential of carbohydrate active enzymes and secondary metabolites.</title>
        <authorList>
            <person name="Sorensen T."/>
        </authorList>
    </citation>
    <scope>NUCLEOTIDE SEQUENCE [LARGE SCALE GENOMIC DNA]</scope>
    <source>
        <strain evidence="4 5">CBS 83171</strain>
    </source>
</reference>
<accession>A0ABR1WHA8</accession>